<dbReference type="InterPro" id="IPR012337">
    <property type="entry name" value="RNaseH-like_sf"/>
</dbReference>
<dbReference type="PANTHER" id="PTHR46387:SF2">
    <property type="entry name" value="RIBONUCLEASE HI"/>
    <property type="match status" value="1"/>
</dbReference>
<comment type="caution">
    <text evidence="2">The sequence shown here is derived from an EMBL/GenBank/DDBJ whole genome shotgun (WGS) entry which is preliminary data.</text>
</comment>
<dbReference type="PROSITE" id="PS50879">
    <property type="entry name" value="RNASE_H_1"/>
    <property type="match status" value="1"/>
</dbReference>
<dbReference type="SUPFAM" id="SSF53098">
    <property type="entry name" value="Ribonuclease H-like"/>
    <property type="match status" value="1"/>
</dbReference>
<proteinExistence type="predicted"/>
<name>A0A2M6IT45_9BACT</name>
<organism evidence="2 3">
    <name type="scientific">Candidatus Roizmanbacteria bacterium CG11_big_fil_rev_8_21_14_0_20_36_8</name>
    <dbReference type="NCBI Taxonomy" id="1974856"/>
    <lineage>
        <taxon>Bacteria</taxon>
        <taxon>Candidatus Roizmaniibacteriota</taxon>
    </lineage>
</organism>
<dbReference type="Proteomes" id="UP000231056">
    <property type="component" value="Unassembled WGS sequence"/>
</dbReference>
<sequence>MNLKIYTDGGSLNNPGQAAYGFLIYDGKKQIYTKNERIGIASNNVAEYTALIKALEYVSEQIKNKRIKVKSLLVISDSLLMVNQVKGSYKVKSADIKPLYLKTKLLEMELQMAIEYKHVLRDRNTEADALVKEALENA</sequence>
<dbReference type="EMBL" id="PCVM01000103">
    <property type="protein sequence ID" value="PIQ73101.1"/>
    <property type="molecule type" value="Genomic_DNA"/>
</dbReference>
<dbReference type="CDD" id="cd09279">
    <property type="entry name" value="RNase_HI_like"/>
    <property type="match status" value="1"/>
</dbReference>
<dbReference type="PANTHER" id="PTHR46387">
    <property type="entry name" value="POLYNUCLEOTIDYL TRANSFERASE, RIBONUCLEASE H-LIKE SUPERFAMILY PROTEIN"/>
    <property type="match status" value="1"/>
</dbReference>
<evidence type="ECO:0000313" key="3">
    <source>
        <dbReference type="Proteomes" id="UP000231056"/>
    </source>
</evidence>
<dbReference type="Gene3D" id="3.30.420.10">
    <property type="entry name" value="Ribonuclease H-like superfamily/Ribonuclease H"/>
    <property type="match status" value="1"/>
</dbReference>
<gene>
    <name evidence="2" type="ORF">COV58_04360</name>
</gene>
<dbReference type="AlphaFoldDB" id="A0A2M6IT45"/>
<evidence type="ECO:0000259" key="1">
    <source>
        <dbReference type="PROSITE" id="PS50879"/>
    </source>
</evidence>
<evidence type="ECO:0000313" key="2">
    <source>
        <dbReference type="EMBL" id="PIQ73101.1"/>
    </source>
</evidence>
<accession>A0A2M6IT45</accession>
<dbReference type="InterPro" id="IPR036397">
    <property type="entry name" value="RNaseH_sf"/>
</dbReference>
<feature type="domain" description="RNase H type-1" evidence="1">
    <location>
        <begin position="1"/>
        <end position="136"/>
    </location>
</feature>
<dbReference type="GO" id="GO:0003676">
    <property type="term" value="F:nucleic acid binding"/>
    <property type="evidence" value="ECO:0007669"/>
    <property type="project" value="InterPro"/>
</dbReference>
<dbReference type="Pfam" id="PF00075">
    <property type="entry name" value="RNase_H"/>
    <property type="match status" value="1"/>
</dbReference>
<reference evidence="2 3" key="1">
    <citation type="submission" date="2017-09" db="EMBL/GenBank/DDBJ databases">
        <title>Depth-based differentiation of microbial function through sediment-hosted aquifers and enrichment of novel symbionts in the deep terrestrial subsurface.</title>
        <authorList>
            <person name="Probst A.J."/>
            <person name="Ladd B."/>
            <person name="Jarett J.K."/>
            <person name="Geller-Mcgrath D.E."/>
            <person name="Sieber C.M."/>
            <person name="Emerson J.B."/>
            <person name="Anantharaman K."/>
            <person name="Thomas B.C."/>
            <person name="Malmstrom R."/>
            <person name="Stieglmeier M."/>
            <person name="Klingl A."/>
            <person name="Woyke T."/>
            <person name="Ryan C.M."/>
            <person name="Banfield J.F."/>
        </authorList>
    </citation>
    <scope>NUCLEOTIDE SEQUENCE [LARGE SCALE GENOMIC DNA]</scope>
    <source>
        <strain evidence="2">CG11_big_fil_rev_8_21_14_0_20_36_8</strain>
    </source>
</reference>
<protein>
    <submittedName>
        <fullName evidence="2">Ribonuclease H</fullName>
    </submittedName>
</protein>
<dbReference type="InterPro" id="IPR002156">
    <property type="entry name" value="RNaseH_domain"/>
</dbReference>
<dbReference type="GO" id="GO:0004523">
    <property type="term" value="F:RNA-DNA hybrid ribonuclease activity"/>
    <property type="evidence" value="ECO:0007669"/>
    <property type="project" value="InterPro"/>
</dbReference>